<evidence type="ECO:0000313" key="3">
    <source>
        <dbReference type="Proteomes" id="UP000244722"/>
    </source>
</evidence>
<feature type="compositionally biased region" description="Acidic residues" evidence="1">
    <location>
        <begin position="86"/>
        <end position="96"/>
    </location>
</feature>
<reference evidence="2 3" key="1">
    <citation type="submission" date="2017-04" db="EMBL/GenBank/DDBJ databases">
        <title>Draft genome sequence of Tuber borchii Vittad., a whitish edible truffle.</title>
        <authorList>
            <consortium name="DOE Joint Genome Institute"/>
            <person name="Murat C."/>
            <person name="Kuo A."/>
            <person name="Barry K.W."/>
            <person name="Clum A."/>
            <person name="Dockter R.B."/>
            <person name="Fauchery L."/>
            <person name="Iotti M."/>
            <person name="Kohler A."/>
            <person name="Labutti K."/>
            <person name="Lindquist E.A."/>
            <person name="Lipzen A."/>
            <person name="Ohm R.A."/>
            <person name="Wang M."/>
            <person name="Grigoriev I.V."/>
            <person name="Zambonelli A."/>
            <person name="Martin F.M."/>
        </authorList>
    </citation>
    <scope>NUCLEOTIDE SEQUENCE [LARGE SCALE GENOMIC DNA]</scope>
    <source>
        <strain evidence="2 3">Tbo3840</strain>
    </source>
</reference>
<gene>
    <name evidence="2" type="ORF">B9Z19DRAFT_1137419</name>
</gene>
<feature type="compositionally biased region" description="Basic and acidic residues" evidence="1">
    <location>
        <begin position="129"/>
        <end position="140"/>
    </location>
</feature>
<feature type="compositionally biased region" description="Acidic residues" evidence="1">
    <location>
        <begin position="70"/>
        <end position="79"/>
    </location>
</feature>
<dbReference type="Proteomes" id="UP000244722">
    <property type="component" value="Unassembled WGS sequence"/>
</dbReference>
<accession>A0A2T6ZAM9</accession>
<feature type="compositionally biased region" description="Acidic residues" evidence="1">
    <location>
        <begin position="106"/>
        <end position="123"/>
    </location>
</feature>
<comment type="caution">
    <text evidence="2">The sequence shown here is derived from an EMBL/GenBank/DDBJ whole genome shotgun (WGS) entry which is preliminary data.</text>
</comment>
<keyword evidence="3" id="KW-1185">Reference proteome</keyword>
<evidence type="ECO:0000256" key="1">
    <source>
        <dbReference type="SAM" id="MobiDB-lite"/>
    </source>
</evidence>
<organism evidence="2 3">
    <name type="scientific">Tuber borchii</name>
    <name type="common">White truffle</name>
    <dbReference type="NCBI Taxonomy" id="42251"/>
    <lineage>
        <taxon>Eukaryota</taxon>
        <taxon>Fungi</taxon>
        <taxon>Dikarya</taxon>
        <taxon>Ascomycota</taxon>
        <taxon>Pezizomycotina</taxon>
        <taxon>Pezizomycetes</taxon>
        <taxon>Pezizales</taxon>
        <taxon>Tuberaceae</taxon>
        <taxon>Tuber</taxon>
    </lineage>
</organism>
<proteinExistence type="predicted"/>
<dbReference type="AlphaFoldDB" id="A0A2T6ZAM9"/>
<name>A0A2T6ZAM9_TUBBO</name>
<sequence>MGSPVAAGGVPAVGLAKAATFDISHTRDPISGCTRRNPSMPTGREDCTFEYQLTAQDMEADLDMTVYEEWEEDEEDQDVDFINLCESDEEDGNGSEDSDRFYGEEMIYEEGEEEEEETDDDGDNANNNDYHDDRERERSSDSPCRSVNGDVDMIGVGEISGLSLETASRDLDRSNLHYPPSGFTVMSQKNYFRASTQEIGERLLGRAITPKDFFISLEDPHDSIEYIITKRKQLLAGNAHLSIDLKAATREDAEEQGIDLKEMDRIDHEMDRQALLNQSWQQFPRTIKKEPEN</sequence>
<feature type="region of interest" description="Disordered" evidence="1">
    <location>
        <begin position="70"/>
        <end position="151"/>
    </location>
</feature>
<dbReference type="EMBL" id="NESQ01000520">
    <property type="protein sequence ID" value="PUU72496.1"/>
    <property type="molecule type" value="Genomic_DNA"/>
</dbReference>
<dbReference type="OrthoDB" id="5407383at2759"/>
<protein>
    <submittedName>
        <fullName evidence="2">Uncharacterized protein</fullName>
    </submittedName>
</protein>
<evidence type="ECO:0000313" key="2">
    <source>
        <dbReference type="EMBL" id="PUU72496.1"/>
    </source>
</evidence>